<dbReference type="GO" id="GO:0003677">
    <property type="term" value="F:DNA binding"/>
    <property type="evidence" value="ECO:0007669"/>
    <property type="project" value="UniProtKB-KW"/>
</dbReference>
<dbReference type="AlphaFoldDB" id="A0A1K2I257"/>
<organism evidence="5 6">
    <name type="scientific">Devosia enhydra</name>
    <dbReference type="NCBI Taxonomy" id="665118"/>
    <lineage>
        <taxon>Bacteria</taxon>
        <taxon>Pseudomonadati</taxon>
        <taxon>Pseudomonadota</taxon>
        <taxon>Alphaproteobacteria</taxon>
        <taxon>Hyphomicrobiales</taxon>
        <taxon>Devosiaceae</taxon>
        <taxon>Devosia</taxon>
    </lineage>
</organism>
<dbReference type="InterPro" id="IPR011711">
    <property type="entry name" value="GntR_C"/>
</dbReference>
<evidence type="ECO:0000313" key="5">
    <source>
        <dbReference type="EMBL" id="SFZ86470.1"/>
    </source>
</evidence>
<gene>
    <name evidence="5" type="ORF">SAMN02983003_3652</name>
</gene>
<accession>A0A1K2I257</accession>
<name>A0A1K2I257_9HYPH</name>
<evidence type="ECO:0000256" key="2">
    <source>
        <dbReference type="ARBA" id="ARBA00023125"/>
    </source>
</evidence>
<evidence type="ECO:0000259" key="4">
    <source>
        <dbReference type="PROSITE" id="PS50949"/>
    </source>
</evidence>
<dbReference type="PANTHER" id="PTHR43537">
    <property type="entry name" value="TRANSCRIPTIONAL REGULATOR, GNTR FAMILY"/>
    <property type="match status" value="1"/>
</dbReference>
<dbReference type="Proteomes" id="UP000183447">
    <property type="component" value="Unassembled WGS sequence"/>
</dbReference>
<keyword evidence="1" id="KW-0805">Transcription regulation</keyword>
<keyword evidence="3" id="KW-0804">Transcription</keyword>
<reference evidence="5 6" key="1">
    <citation type="submission" date="2016-11" db="EMBL/GenBank/DDBJ databases">
        <authorList>
            <person name="Jaros S."/>
            <person name="Januszkiewicz K."/>
            <person name="Wedrychowicz H."/>
        </authorList>
    </citation>
    <scope>NUCLEOTIDE SEQUENCE [LARGE SCALE GENOMIC DNA]</scope>
    <source>
        <strain evidence="5 6">ATCC 23634</strain>
    </source>
</reference>
<dbReference type="SUPFAM" id="SSF46785">
    <property type="entry name" value="Winged helix' DNA-binding domain"/>
    <property type="match status" value="1"/>
</dbReference>
<dbReference type="GO" id="GO:0003700">
    <property type="term" value="F:DNA-binding transcription factor activity"/>
    <property type="evidence" value="ECO:0007669"/>
    <property type="project" value="InterPro"/>
</dbReference>
<dbReference type="EMBL" id="FPKU01000003">
    <property type="protein sequence ID" value="SFZ86470.1"/>
    <property type="molecule type" value="Genomic_DNA"/>
</dbReference>
<keyword evidence="6" id="KW-1185">Reference proteome</keyword>
<dbReference type="Pfam" id="PF00392">
    <property type="entry name" value="GntR"/>
    <property type="match status" value="1"/>
</dbReference>
<dbReference type="Gene3D" id="1.10.10.10">
    <property type="entry name" value="Winged helix-like DNA-binding domain superfamily/Winged helix DNA-binding domain"/>
    <property type="match status" value="1"/>
</dbReference>
<dbReference type="InterPro" id="IPR008920">
    <property type="entry name" value="TF_FadR/GntR_C"/>
</dbReference>
<protein>
    <submittedName>
        <fullName evidence="5">DNA-binding transcriptional regulator, GntR family</fullName>
    </submittedName>
</protein>
<dbReference type="InterPro" id="IPR000524">
    <property type="entry name" value="Tscrpt_reg_HTH_GntR"/>
</dbReference>
<dbReference type="STRING" id="665118.SAMN02983003_3652"/>
<evidence type="ECO:0000256" key="3">
    <source>
        <dbReference type="ARBA" id="ARBA00023163"/>
    </source>
</evidence>
<feature type="domain" description="HTH gntR-type" evidence="4">
    <location>
        <begin position="3"/>
        <end position="70"/>
    </location>
</feature>
<evidence type="ECO:0000256" key="1">
    <source>
        <dbReference type="ARBA" id="ARBA00023015"/>
    </source>
</evidence>
<dbReference type="PROSITE" id="PS50949">
    <property type="entry name" value="HTH_GNTR"/>
    <property type="match status" value="1"/>
</dbReference>
<dbReference type="SMART" id="SM00345">
    <property type="entry name" value="HTH_GNTR"/>
    <property type="match status" value="1"/>
</dbReference>
<dbReference type="SUPFAM" id="SSF48008">
    <property type="entry name" value="GntR ligand-binding domain-like"/>
    <property type="match status" value="1"/>
</dbReference>
<dbReference type="PANTHER" id="PTHR43537:SF24">
    <property type="entry name" value="GLUCONATE OPERON TRANSCRIPTIONAL REPRESSOR"/>
    <property type="match status" value="1"/>
</dbReference>
<sequence>MSMRPRDAIYASVKRRIVLNELRPGMVLTELALASELGCSQGPVREALMRLQEDGLVLRSGHKGTSVTPLDPEEAEEILAVRRRIEVRGALRAARAVDQAAFRRLAELRTQMDSAAEAGDEYALIALDTEFHLEIFRLSGLRALEQILTRCILHSHRQKLWEPRHRRPLLETAARHDRLLEKLVEHDGPGLAQALGAHIDTIVEVEIDAARAAS</sequence>
<evidence type="ECO:0000313" key="6">
    <source>
        <dbReference type="Proteomes" id="UP000183447"/>
    </source>
</evidence>
<proteinExistence type="predicted"/>
<dbReference type="InterPro" id="IPR036390">
    <property type="entry name" value="WH_DNA-bd_sf"/>
</dbReference>
<dbReference type="Gene3D" id="1.20.120.530">
    <property type="entry name" value="GntR ligand-binding domain-like"/>
    <property type="match status" value="1"/>
</dbReference>
<dbReference type="InterPro" id="IPR036388">
    <property type="entry name" value="WH-like_DNA-bd_sf"/>
</dbReference>
<dbReference type="Pfam" id="PF07729">
    <property type="entry name" value="FCD"/>
    <property type="match status" value="1"/>
</dbReference>
<keyword evidence="2 5" id="KW-0238">DNA-binding</keyword>
<dbReference type="SMART" id="SM00895">
    <property type="entry name" value="FCD"/>
    <property type="match status" value="1"/>
</dbReference>